<dbReference type="Gene3D" id="3.40.30.10">
    <property type="entry name" value="Glutaredoxin"/>
    <property type="match status" value="1"/>
</dbReference>
<dbReference type="PANTHER" id="PTHR11571">
    <property type="entry name" value="GLUTATHIONE S-TRANSFERASE"/>
    <property type="match status" value="1"/>
</dbReference>
<dbReference type="OrthoDB" id="414243at2759"/>
<dbReference type="InterPro" id="IPR036282">
    <property type="entry name" value="Glutathione-S-Trfase_C_sf"/>
</dbReference>
<comment type="caution">
    <text evidence="2">The sequence shown here is derived from an EMBL/GenBank/DDBJ whole genome shotgun (WGS) entry which is preliminary data.</text>
</comment>
<dbReference type="PANTHER" id="PTHR11571:SF150">
    <property type="entry name" value="GLUTATHIONE S-TRANSFERASE"/>
    <property type="match status" value="1"/>
</dbReference>
<keyword evidence="3" id="KW-1185">Reference proteome</keyword>
<dbReference type="AlphaFoldDB" id="A0A1X2GNR9"/>
<accession>A0A1X2GNR9</accession>
<dbReference type="InterPro" id="IPR004046">
    <property type="entry name" value="GST_C"/>
</dbReference>
<organism evidence="2 3">
    <name type="scientific">Hesseltinella vesiculosa</name>
    <dbReference type="NCBI Taxonomy" id="101127"/>
    <lineage>
        <taxon>Eukaryota</taxon>
        <taxon>Fungi</taxon>
        <taxon>Fungi incertae sedis</taxon>
        <taxon>Mucoromycota</taxon>
        <taxon>Mucoromycotina</taxon>
        <taxon>Mucoromycetes</taxon>
        <taxon>Mucorales</taxon>
        <taxon>Cunninghamellaceae</taxon>
        <taxon>Hesseltinella</taxon>
    </lineage>
</organism>
<gene>
    <name evidence="2" type="ORF">DM01DRAFT_1333788</name>
</gene>
<reference evidence="2 3" key="1">
    <citation type="submission" date="2016-07" db="EMBL/GenBank/DDBJ databases">
        <title>Pervasive Adenine N6-methylation of Active Genes in Fungi.</title>
        <authorList>
            <consortium name="DOE Joint Genome Institute"/>
            <person name="Mondo S.J."/>
            <person name="Dannebaum R.O."/>
            <person name="Kuo R.C."/>
            <person name="Labutti K."/>
            <person name="Haridas S."/>
            <person name="Kuo A."/>
            <person name="Salamov A."/>
            <person name="Ahrendt S.R."/>
            <person name="Lipzen A."/>
            <person name="Sullivan W."/>
            <person name="Andreopoulos W.B."/>
            <person name="Clum A."/>
            <person name="Lindquist E."/>
            <person name="Daum C."/>
            <person name="Ramamoorthy G.K."/>
            <person name="Gryganskyi A."/>
            <person name="Culley D."/>
            <person name="Magnuson J.K."/>
            <person name="James T.Y."/>
            <person name="O'Malley M.A."/>
            <person name="Stajich J.E."/>
            <person name="Spatafora J.W."/>
            <person name="Visel A."/>
            <person name="Grigoriev I.V."/>
        </authorList>
    </citation>
    <scope>NUCLEOTIDE SEQUENCE [LARGE SCALE GENOMIC DNA]</scope>
    <source>
        <strain evidence="2 3">NRRL 3301</strain>
    </source>
</reference>
<dbReference type="Gene3D" id="1.20.1050.10">
    <property type="match status" value="1"/>
</dbReference>
<dbReference type="Pfam" id="PF14497">
    <property type="entry name" value="GST_C_3"/>
    <property type="match status" value="1"/>
</dbReference>
<evidence type="ECO:0000313" key="3">
    <source>
        <dbReference type="Proteomes" id="UP000242146"/>
    </source>
</evidence>
<protein>
    <recommendedName>
        <fullName evidence="1">GST N-terminal domain-containing protein</fullName>
    </recommendedName>
</protein>
<dbReference type="GO" id="GO:0006749">
    <property type="term" value="P:glutathione metabolic process"/>
    <property type="evidence" value="ECO:0007669"/>
    <property type="project" value="TreeGrafter"/>
</dbReference>
<feature type="domain" description="GST N-terminal" evidence="1">
    <location>
        <begin position="1"/>
        <end position="80"/>
    </location>
</feature>
<dbReference type="InterPro" id="IPR036249">
    <property type="entry name" value="Thioredoxin-like_sf"/>
</dbReference>
<evidence type="ECO:0000259" key="1">
    <source>
        <dbReference type="PROSITE" id="PS50404"/>
    </source>
</evidence>
<dbReference type="PROSITE" id="PS50404">
    <property type="entry name" value="GST_NTER"/>
    <property type="match status" value="1"/>
</dbReference>
<proteinExistence type="predicted"/>
<dbReference type="Proteomes" id="UP000242146">
    <property type="component" value="Unassembled WGS sequence"/>
</dbReference>
<dbReference type="InterPro" id="IPR004045">
    <property type="entry name" value="Glutathione_S-Trfase_N"/>
</dbReference>
<dbReference type="GO" id="GO:0004364">
    <property type="term" value="F:glutathione transferase activity"/>
    <property type="evidence" value="ECO:0007669"/>
    <property type="project" value="TreeGrafter"/>
</dbReference>
<dbReference type="STRING" id="101127.A0A1X2GNR9"/>
<dbReference type="SUPFAM" id="SSF52833">
    <property type="entry name" value="Thioredoxin-like"/>
    <property type="match status" value="1"/>
</dbReference>
<evidence type="ECO:0000313" key="2">
    <source>
        <dbReference type="EMBL" id="ORX58123.1"/>
    </source>
</evidence>
<name>A0A1X2GNR9_9FUNG</name>
<dbReference type="SUPFAM" id="SSF47616">
    <property type="entry name" value="GST C-terminal domain-like"/>
    <property type="match status" value="1"/>
</dbReference>
<sequence>MYGLYSSCHLGENLALMLTEAGLPFEYIRVKSTEYKELKVRLEEQNIFSTTVPVLEIDGKFFSKTVPTMRYLARKLGKYGGSTDEEWQHLDALADLCNDWREKYCRLDELNFPEDHFEKVTAGYLSIFEKTYGVHEGPYILGEEFTFVDILVYRHLCDDHAKTHLDDKPHLKAFLTAIEKRPNLVERVAFTNDEMEQFFAQAKQ</sequence>
<dbReference type="EMBL" id="MCGT01000007">
    <property type="protein sequence ID" value="ORX58123.1"/>
    <property type="molecule type" value="Genomic_DNA"/>
</dbReference>
<dbReference type="InterPro" id="IPR050213">
    <property type="entry name" value="GST_superfamily"/>
</dbReference>